<reference evidence="3 4" key="2">
    <citation type="submission" date="2018-10" db="EMBL/GenBank/DDBJ databases">
        <authorList>
            <consortium name="Pathogen Informatics"/>
        </authorList>
    </citation>
    <scope>NUCLEOTIDE SEQUENCE [LARGE SCALE GENOMIC DNA]</scope>
</reference>
<evidence type="ECO:0000256" key="1">
    <source>
        <dbReference type="SAM" id="Phobius"/>
    </source>
</evidence>
<keyword evidence="4" id="KW-1185">Reference proteome</keyword>
<proteinExistence type="predicted"/>
<evidence type="ECO:0000313" key="4">
    <source>
        <dbReference type="Proteomes" id="UP000274131"/>
    </source>
</evidence>
<dbReference type="InterPro" id="IPR001304">
    <property type="entry name" value="C-type_lectin-like"/>
</dbReference>
<feature type="domain" description="C-type lectin" evidence="2">
    <location>
        <begin position="35"/>
        <end position="149"/>
    </location>
</feature>
<dbReference type="InterPro" id="IPR016187">
    <property type="entry name" value="CTDL_fold"/>
</dbReference>
<dbReference type="Gene3D" id="3.10.100.10">
    <property type="entry name" value="Mannose-Binding Protein A, subunit A"/>
    <property type="match status" value="1"/>
</dbReference>
<protein>
    <submittedName>
        <fullName evidence="5">C-type lectin domain-containing protein</fullName>
    </submittedName>
</protein>
<dbReference type="WBParaSite" id="EVEC_0000819401-mRNA-1">
    <property type="protein sequence ID" value="EVEC_0000819401-mRNA-1"/>
    <property type="gene ID" value="EVEC_0000819401"/>
</dbReference>
<evidence type="ECO:0000259" key="2">
    <source>
        <dbReference type="PROSITE" id="PS50041"/>
    </source>
</evidence>
<gene>
    <name evidence="3" type="ORF">EVEC_LOCUS7678</name>
</gene>
<evidence type="ECO:0000313" key="5">
    <source>
        <dbReference type="WBParaSite" id="EVEC_0000819401-mRNA-1"/>
    </source>
</evidence>
<evidence type="ECO:0000313" key="3">
    <source>
        <dbReference type="EMBL" id="VDD92927.1"/>
    </source>
</evidence>
<sequence length="389" mass="43736">MCLYKVYSNLEELGSCFNGDGRLTVFNTSIGVYFCYYLRKLHIAEFEVAENLCEENHAHIVSVKDAVEEEFLKATFLQEVTPNGSEFWLLLGLQLNNSIPRWTDGSGISFIANRLQLYSHQYQSNCFALVRILTNSGFSDNYVSISCDEIPIKEVLCKADIRTLVLSRKSRTLQGKLPLAALKKIPDYEFLENYFSTGPLMEAVTESSFMGGDHKSDTNDEETEPKCDILRVIEDLNYLVYSERETIAASGGSAKSQSESLPLLPGCAEHLLKLVEAAYEEEFRKVSSCVLFSAAVKFGEIRFFIGNWLDDFNGLTFIPFLGLIVTILVVIIMAIQMCTRDRKTPLSEDSYCVPSIQSSPSEAVDTPSNKFQVRCDQTRYALVATRDSE</sequence>
<keyword evidence="1" id="KW-0472">Membrane</keyword>
<feature type="transmembrane region" description="Helical" evidence="1">
    <location>
        <begin position="317"/>
        <end position="335"/>
    </location>
</feature>
<dbReference type="PROSITE" id="PS50041">
    <property type="entry name" value="C_TYPE_LECTIN_2"/>
    <property type="match status" value="1"/>
</dbReference>
<dbReference type="SUPFAM" id="SSF56436">
    <property type="entry name" value="C-type lectin-like"/>
    <property type="match status" value="1"/>
</dbReference>
<dbReference type="InterPro" id="IPR016186">
    <property type="entry name" value="C-type_lectin-like/link_sf"/>
</dbReference>
<keyword evidence="1" id="KW-1133">Transmembrane helix</keyword>
<dbReference type="Proteomes" id="UP000274131">
    <property type="component" value="Unassembled WGS sequence"/>
</dbReference>
<dbReference type="Pfam" id="PF00059">
    <property type="entry name" value="Lectin_C"/>
    <property type="match status" value="1"/>
</dbReference>
<dbReference type="SMART" id="SM00034">
    <property type="entry name" value="CLECT"/>
    <property type="match status" value="1"/>
</dbReference>
<accession>A0A0N4VCA6</accession>
<dbReference type="AlphaFoldDB" id="A0A0N4VCA6"/>
<reference evidence="5" key="1">
    <citation type="submission" date="2017-02" db="UniProtKB">
        <authorList>
            <consortium name="WormBaseParasite"/>
        </authorList>
    </citation>
    <scope>IDENTIFICATION</scope>
</reference>
<dbReference type="EMBL" id="UXUI01009039">
    <property type="protein sequence ID" value="VDD92927.1"/>
    <property type="molecule type" value="Genomic_DNA"/>
</dbReference>
<dbReference type="CDD" id="cd00037">
    <property type="entry name" value="CLECT"/>
    <property type="match status" value="1"/>
</dbReference>
<name>A0A0N4VCA6_ENTVE</name>
<organism evidence="5">
    <name type="scientific">Enterobius vermicularis</name>
    <name type="common">Human pinworm</name>
    <dbReference type="NCBI Taxonomy" id="51028"/>
    <lineage>
        <taxon>Eukaryota</taxon>
        <taxon>Metazoa</taxon>
        <taxon>Ecdysozoa</taxon>
        <taxon>Nematoda</taxon>
        <taxon>Chromadorea</taxon>
        <taxon>Rhabditida</taxon>
        <taxon>Spirurina</taxon>
        <taxon>Oxyuridomorpha</taxon>
        <taxon>Oxyuroidea</taxon>
        <taxon>Oxyuridae</taxon>
        <taxon>Enterobius</taxon>
    </lineage>
</organism>
<keyword evidence="1" id="KW-0812">Transmembrane</keyword>